<dbReference type="AlphaFoldDB" id="A0A133V181"/>
<organism evidence="1 2">
    <name type="scientific">candidate division MSBL1 archaeon SCGC-AAA259M10</name>
    <dbReference type="NCBI Taxonomy" id="1698270"/>
    <lineage>
        <taxon>Archaea</taxon>
        <taxon>Methanobacteriati</taxon>
        <taxon>Methanobacteriota</taxon>
        <taxon>candidate division MSBL1</taxon>
    </lineage>
</organism>
<sequence>MDLQSMHNVHEALNTKSKRFIFRKEVLRITVDRTLQLLYMMPRVYGPNSLSLQPGLVLGVHLFVVTYEEFPVNKDTLHCFSVSLKISNLGGKGGAMGSHLFGVCPHFGITPRLLSQSHAV</sequence>
<keyword evidence="2" id="KW-1185">Reference proteome</keyword>
<reference evidence="1 2" key="1">
    <citation type="journal article" date="2016" name="Sci. Rep.">
        <title>Metabolic traits of an uncultured archaeal lineage -MSBL1- from brine pools of the Red Sea.</title>
        <authorList>
            <person name="Mwirichia R."/>
            <person name="Alam I."/>
            <person name="Rashid M."/>
            <person name="Vinu M."/>
            <person name="Ba-Alawi W."/>
            <person name="Anthony Kamau A."/>
            <person name="Kamanda Ngugi D."/>
            <person name="Goker M."/>
            <person name="Klenk H.P."/>
            <person name="Bajic V."/>
            <person name="Stingl U."/>
        </authorList>
    </citation>
    <scope>NUCLEOTIDE SEQUENCE [LARGE SCALE GENOMIC DNA]</scope>
    <source>
        <strain evidence="1">SCGC-AAA259M10</strain>
    </source>
</reference>
<proteinExistence type="predicted"/>
<accession>A0A133V181</accession>
<dbReference type="Proteomes" id="UP000070341">
    <property type="component" value="Unassembled WGS sequence"/>
</dbReference>
<comment type="caution">
    <text evidence="1">The sequence shown here is derived from an EMBL/GenBank/DDBJ whole genome shotgun (WGS) entry which is preliminary data.</text>
</comment>
<evidence type="ECO:0000313" key="2">
    <source>
        <dbReference type="Proteomes" id="UP000070341"/>
    </source>
</evidence>
<gene>
    <name evidence="1" type="ORF">AKJ40_01725</name>
</gene>
<dbReference type="EMBL" id="LHXU01000017">
    <property type="protein sequence ID" value="KXB00192.1"/>
    <property type="molecule type" value="Genomic_DNA"/>
</dbReference>
<evidence type="ECO:0000313" key="1">
    <source>
        <dbReference type="EMBL" id="KXB00192.1"/>
    </source>
</evidence>
<name>A0A133V181_9EURY</name>
<protein>
    <submittedName>
        <fullName evidence="1">Uncharacterized protein</fullName>
    </submittedName>
</protein>